<comment type="subunit">
    <text evidence="5">Part of the 50S ribosomal subunit; part of the 5S rRNA/L5/L18/L25 subcomplex. Contacts the 5S rRNA. Binds to the 5S rRNA independently of L5 and L18.</text>
</comment>
<feature type="domain" description="Large ribosomal subunit protein bL25 L25" evidence="7">
    <location>
        <begin position="5"/>
        <end position="92"/>
    </location>
</feature>
<dbReference type="InterPro" id="IPR011035">
    <property type="entry name" value="Ribosomal_bL25/Gln-tRNA_synth"/>
</dbReference>
<dbReference type="GO" id="GO:0005840">
    <property type="term" value="C:ribosome"/>
    <property type="evidence" value="ECO:0007669"/>
    <property type="project" value="UniProtKB-KW"/>
</dbReference>
<comment type="function">
    <text evidence="5">This is one of the proteins that binds to the 5S RNA in the ribosome where it forms part of the central protuberance.</text>
</comment>
<proteinExistence type="inferred from homology"/>
<evidence type="ECO:0000259" key="7">
    <source>
        <dbReference type="Pfam" id="PF01386"/>
    </source>
</evidence>
<dbReference type="Gene3D" id="2.170.120.20">
    <property type="entry name" value="Ribosomal protein L25, beta domain"/>
    <property type="match status" value="1"/>
</dbReference>
<dbReference type="RefSeq" id="WP_209463492.1">
    <property type="nucleotide sequence ID" value="NZ_CP110224.1"/>
</dbReference>
<protein>
    <recommendedName>
        <fullName evidence="5">Large ribosomal subunit protein bL25</fullName>
    </recommendedName>
    <alternativeName>
        <fullName evidence="5">General stress protein CTC</fullName>
    </alternativeName>
</protein>
<evidence type="ECO:0000259" key="8">
    <source>
        <dbReference type="Pfam" id="PF14693"/>
    </source>
</evidence>
<evidence type="ECO:0000256" key="3">
    <source>
        <dbReference type="ARBA" id="ARBA00022980"/>
    </source>
</evidence>
<dbReference type="Gene3D" id="2.40.240.10">
    <property type="entry name" value="Ribosomal Protein L25, Chain P"/>
    <property type="match status" value="1"/>
</dbReference>
<evidence type="ECO:0000256" key="5">
    <source>
        <dbReference type="HAMAP-Rule" id="MF_01334"/>
    </source>
</evidence>
<dbReference type="Pfam" id="PF01386">
    <property type="entry name" value="Ribosomal_L25p"/>
    <property type="match status" value="1"/>
</dbReference>
<evidence type="ECO:0000256" key="6">
    <source>
        <dbReference type="SAM" id="MobiDB-lite"/>
    </source>
</evidence>
<sequence>MAVKLQATKRDDYTKSQTKEIRTSGRIPGVVYGKAKEPITVSVDNLELVKTVRDEGRNAIISLDVDNDKAVDVMLHDYQMDSLKNELLHVDFYIVNMAEEMDVTVALRLEGEAAGSKDGGVLQQPLYELQVRAKPADIPEEITVNIDSLGIGDSITIDDLPTGANYEFTEDEDTTIATILTPDNLDDEEESADGDAEPELVGSKKDEDEEK</sequence>
<organism evidence="9 10">
    <name type="scientific">Virgibacillus natechei</name>
    <dbReference type="NCBI Taxonomy" id="1216297"/>
    <lineage>
        <taxon>Bacteria</taxon>
        <taxon>Bacillati</taxon>
        <taxon>Bacillota</taxon>
        <taxon>Bacilli</taxon>
        <taxon>Bacillales</taxon>
        <taxon>Bacillaceae</taxon>
        <taxon>Virgibacillus</taxon>
    </lineage>
</organism>
<feature type="compositionally biased region" description="Acidic residues" evidence="6">
    <location>
        <begin position="184"/>
        <end position="198"/>
    </location>
</feature>
<dbReference type="InterPro" id="IPR029751">
    <property type="entry name" value="Ribosomal_L25_dom"/>
</dbReference>
<dbReference type="NCBIfam" id="NF004133">
    <property type="entry name" value="PRK05618.2-4"/>
    <property type="match status" value="1"/>
</dbReference>
<accession>A0ABS4IIE7</accession>
<name>A0ABS4IIE7_9BACI</name>
<dbReference type="SUPFAM" id="SSF50715">
    <property type="entry name" value="Ribosomal protein L25-like"/>
    <property type="match status" value="1"/>
</dbReference>
<keyword evidence="1 5" id="KW-0699">rRNA-binding</keyword>
<dbReference type="Pfam" id="PF14693">
    <property type="entry name" value="Ribosomal_TL5_C"/>
    <property type="match status" value="1"/>
</dbReference>
<keyword evidence="10" id="KW-1185">Reference proteome</keyword>
<dbReference type="EMBL" id="JAGGKX010000012">
    <property type="protein sequence ID" value="MBP1970355.1"/>
    <property type="molecule type" value="Genomic_DNA"/>
</dbReference>
<keyword evidence="4 5" id="KW-0687">Ribonucleoprotein</keyword>
<keyword evidence="2 5" id="KW-0694">RNA-binding</keyword>
<feature type="compositionally biased region" description="Basic and acidic residues" evidence="6">
    <location>
        <begin position="202"/>
        <end position="211"/>
    </location>
</feature>
<dbReference type="InterPro" id="IPR020057">
    <property type="entry name" value="Ribosomal_bL25_b-dom"/>
</dbReference>
<dbReference type="InterPro" id="IPR020056">
    <property type="entry name" value="Rbsml_bL25/Gln-tRNA_synth_N"/>
</dbReference>
<gene>
    <name evidence="5" type="primary">rplY</name>
    <name evidence="5" type="synonym">ctc</name>
    <name evidence="9" type="ORF">J2Z83_002473</name>
</gene>
<keyword evidence="3 5" id="KW-0689">Ribosomal protein</keyword>
<feature type="domain" description="Large ribosomal subunit protein bL25 beta" evidence="8">
    <location>
        <begin position="101"/>
        <end position="182"/>
    </location>
</feature>
<dbReference type="HAMAP" id="MF_01334">
    <property type="entry name" value="Ribosomal_bL25_CTC"/>
    <property type="match status" value="1"/>
</dbReference>
<dbReference type="Proteomes" id="UP001519345">
    <property type="component" value="Unassembled WGS sequence"/>
</dbReference>
<dbReference type="NCBIfam" id="TIGR00731">
    <property type="entry name" value="bL25_bact_ctc"/>
    <property type="match status" value="1"/>
</dbReference>
<comment type="caution">
    <text evidence="9">The sequence shown here is derived from an EMBL/GenBank/DDBJ whole genome shotgun (WGS) entry which is preliminary data.</text>
</comment>
<dbReference type="PANTHER" id="PTHR33284">
    <property type="entry name" value="RIBOSOMAL PROTEIN L25/GLN-TRNA SYNTHETASE, ANTI-CODON-BINDING DOMAIN-CONTAINING PROTEIN"/>
    <property type="match status" value="1"/>
</dbReference>
<evidence type="ECO:0000256" key="4">
    <source>
        <dbReference type="ARBA" id="ARBA00023274"/>
    </source>
</evidence>
<dbReference type="CDD" id="cd00495">
    <property type="entry name" value="Ribosomal_L25_TL5_CTC"/>
    <property type="match status" value="1"/>
</dbReference>
<dbReference type="PANTHER" id="PTHR33284:SF1">
    <property type="entry name" value="RIBOSOMAL PROTEIN L25_GLN-TRNA SYNTHETASE, ANTI-CODON-BINDING DOMAIN-CONTAINING PROTEIN"/>
    <property type="match status" value="1"/>
</dbReference>
<evidence type="ECO:0000256" key="2">
    <source>
        <dbReference type="ARBA" id="ARBA00022884"/>
    </source>
</evidence>
<dbReference type="InterPro" id="IPR001021">
    <property type="entry name" value="Ribosomal_bL25_long"/>
</dbReference>
<dbReference type="InterPro" id="IPR020930">
    <property type="entry name" value="Ribosomal_uL5_bac-type"/>
</dbReference>
<evidence type="ECO:0000256" key="1">
    <source>
        <dbReference type="ARBA" id="ARBA00022730"/>
    </source>
</evidence>
<feature type="region of interest" description="Disordered" evidence="6">
    <location>
        <begin position="174"/>
        <end position="211"/>
    </location>
</feature>
<reference evidence="9 10" key="1">
    <citation type="submission" date="2021-03" db="EMBL/GenBank/DDBJ databases">
        <title>Genomic Encyclopedia of Type Strains, Phase IV (KMG-IV): sequencing the most valuable type-strain genomes for metagenomic binning, comparative biology and taxonomic classification.</title>
        <authorList>
            <person name="Goeker M."/>
        </authorList>
    </citation>
    <scope>NUCLEOTIDE SEQUENCE [LARGE SCALE GENOMIC DNA]</scope>
    <source>
        <strain evidence="9 10">DSM 25609</strain>
    </source>
</reference>
<evidence type="ECO:0000313" key="9">
    <source>
        <dbReference type="EMBL" id="MBP1970355.1"/>
    </source>
</evidence>
<comment type="similarity">
    <text evidence="5">Belongs to the bacterial ribosomal protein bL25 family. CTC subfamily.</text>
</comment>
<evidence type="ECO:0000313" key="10">
    <source>
        <dbReference type="Proteomes" id="UP001519345"/>
    </source>
</evidence>
<dbReference type="InterPro" id="IPR037121">
    <property type="entry name" value="Ribosomal_bL25_C"/>
</dbReference>